<keyword evidence="1" id="KW-0472">Membrane</keyword>
<dbReference type="Proteomes" id="UP001562425">
    <property type="component" value="Unassembled WGS sequence"/>
</dbReference>
<feature type="domain" description="Acyltransferase 3" evidence="2">
    <location>
        <begin position="268"/>
        <end position="656"/>
    </location>
</feature>
<comment type="caution">
    <text evidence="3">The sequence shown here is derived from an EMBL/GenBank/DDBJ whole genome shotgun (WGS) entry which is preliminary data.</text>
</comment>
<dbReference type="EMBL" id="JBEHCU010005313">
    <property type="protein sequence ID" value="KAL1400228.1"/>
    <property type="molecule type" value="Genomic_DNA"/>
</dbReference>
<name>A0ABD1DL16_CULPP</name>
<evidence type="ECO:0000256" key="1">
    <source>
        <dbReference type="SAM" id="Phobius"/>
    </source>
</evidence>
<protein>
    <recommendedName>
        <fullName evidence="2">Acyltransferase 3 domain-containing protein</fullName>
    </recommendedName>
</protein>
<feature type="transmembrane region" description="Helical" evidence="1">
    <location>
        <begin position="205"/>
        <end position="223"/>
    </location>
</feature>
<feature type="transmembrane region" description="Helical" evidence="1">
    <location>
        <begin position="274"/>
        <end position="294"/>
    </location>
</feature>
<reference evidence="3 4" key="1">
    <citation type="submission" date="2024-05" db="EMBL/GenBank/DDBJ databases">
        <title>Culex pipiens pipiens assembly and annotation.</title>
        <authorList>
            <person name="Alout H."/>
            <person name="Durand T."/>
        </authorList>
    </citation>
    <scope>NUCLEOTIDE SEQUENCE [LARGE SCALE GENOMIC DNA]</scope>
    <source>
        <strain evidence="3">HA-2024</strain>
        <tissue evidence="3">Whole body</tissue>
    </source>
</reference>
<dbReference type="InterPro" id="IPR052728">
    <property type="entry name" value="O2_lipid_transport_reg"/>
</dbReference>
<feature type="transmembrane region" description="Helical" evidence="1">
    <location>
        <begin position="446"/>
        <end position="465"/>
    </location>
</feature>
<feature type="transmembrane region" description="Helical" evidence="1">
    <location>
        <begin position="560"/>
        <end position="587"/>
    </location>
</feature>
<feature type="transmembrane region" description="Helical" evidence="1">
    <location>
        <begin position="608"/>
        <end position="627"/>
    </location>
</feature>
<feature type="transmembrane region" description="Helical" evidence="1">
    <location>
        <begin position="493"/>
        <end position="513"/>
    </location>
</feature>
<keyword evidence="1" id="KW-0812">Transmembrane</keyword>
<organism evidence="3 4">
    <name type="scientific">Culex pipiens pipiens</name>
    <name type="common">Northern house mosquito</name>
    <dbReference type="NCBI Taxonomy" id="38569"/>
    <lineage>
        <taxon>Eukaryota</taxon>
        <taxon>Metazoa</taxon>
        <taxon>Ecdysozoa</taxon>
        <taxon>Arthropoda</taxon>
        <taxon>Hexapoda</taxon>
        <taxon>Insecta</taxon>
        <taxon>Pterygota</taxon>
        <taxon>Neoptera</taxon>
        <taxon>Endopterygota</taxon>
        <taxon>Diptera</taxon>
        <taxon>Nematocera</taxon>
        <taxon>Culicoidea</taxon>
        <taxon>Culicidae</taxon>
        <taxon>Culicinae</taxon>
        <taxon>Culicini</taxon>
        <taxon>Culex</taxon>
        <taxon>Culex</taxon>
    </lineage>
</organism>
<evidence type="ECO:0000313" key="3">
    <source>
        <dbReference type="EMBL" id="KAL1400228.1"/>
    </source>
</evidence>
<proteinExistence type="predicted"/>
<feature type="transmembrane region" description="Helical" evidence="1">
    <location>
        <begin position="417"/>
        <end position="439"/>
    </location>
</feature>
<feature type="transmembrane region" description="Helical" evidence="1">
    <location>
        <begin position="359"/>
        <end position="377"/>
    </location>
</feature>
<feature type="transmembrane region" description="Helical" evidence="1">
    <location>
        <begin position="639"/>
        <end position="660"/>
    </location>
</feature>
<accession>A0ABD1DL16</accession>
<keyword evidence="4" id="KW-1185">Reference proteome</keyword>
<gene>
    <name evidence="3" type="ORF">pipiens_007610</name>
</gene>
<dbReference type="PANTHER" id="PTHR11161:SF22">
    <property type="entry name" value="ACYLTRANSFERASE 3 DOMAIN-CONTAINING PROTEIN-RELATED"/>
    <property type="match status" value="1"/>
</dbReference>
<keyword evidence="1" id="KW-1133">Transmembrane helix</keyword>
<feature type="transmembrane region" description="Helical" evidence="1">
    <location>
        <begin position="319"/>
        <end position="338"/>
    </location>
</feature>
<feature type="transmembrane region" description="Helical" evidence="1">
    <location>
        <begin position="533"/>
        <end position="554"/>
    </location>
</feature>
<dbReference type="PANTHER" id="PTHR11161">
    <property type="entry name" value="O-ACYLTRANSFERASE"/>
    <property type="match status" value="1"/>
</dbReference>
<dbReference type="AlphaFoldDB" id="A0ABD1DL16"/>
<dbReference type="InterPro" id="IPR002656">
    <property type="entry name" value="Acyl_transf_3_dom"/>
</dbReference>
<evidence type="ECO:0000313" key="4">
    <source>
        <dbReference type="Proteomes" id="UP001562425"/>
    </source>
</evidence>
<sequence>MPVTGRPSEDLCGRVQLVQVPYPVFGTSLHPPYKISQIFRGDCVTLIQTDAKLEDVSSVVARIAGVVLFAKNVKRKLPKLFEYDDFDECRAANPNFQYCVVQAVIQPDESSDIWRNISLISSDSRNFPRDHLERGICLHECLSPAGEDLLSFGPNISRDDQRLAHQLDRCVNKALRRSHDLYASTSILHCLSEEDFGRPLSTGELVFLALVTVLVLVIGRATLWEVPKTGTVFHSLIAPFSLSRNVNQLLTVVTTPNDTATASGSLECLEGLRAIFMLIILVVHSSLPIIRMPLKNPDEMELQTNSFIFPFANSGNTHMITFFFAIGGMVQVVSFLNSMQRLPEQAGVGFFLRKVLHRLARLLPAYLFMIFYQATLFPRTKPTPIAHKFTDYCDRHWWSNVAFINNFVHLDEPCLKFGWYLGADFQLFLIGLAIMMFMWRFPRAKSICVGLMVSVALVVPAYVIYTEKLDATMGFHMRHALTELRTYNEFLKYYTLTSVNAGTYFFGMIAGLLYHHISKHNLQQSARHYTSKLFRVVFLAFLSLNGFLTLLPSLPLTKPSLFLAIFGSALRAIWGIAHATLFLLFVFKAKSIAVGFLEHPILRVLARLSYSVYVVQYSVIYMIYSNLSVPFTYGSFNSAFVTSAIMFITFISGLLLHVAVEQPCGSILKQIIDGKLSFSMPNSLRPKRS</sequence>
<evidence type="ECO:0000259" key="2">
    <source>
        <dbReference type="Pfam" id="PF01757"/>
    </source>
</evidence>
<dbReference type="Pfam" id="PF01757">
    <property type="entry name" value="Acyl_transf_3"/>
    <property type="match status" value="1"/>
</dbReference>